<name>A0ACC1PC11_9APHY</name>
<dbReference type="Proteomes" id="UP001144978">
    <property type="component" value="Unassembled WGS sequence"/>
</dbReference>
<organism evidence="1 2">
    <name type="scientific">Trametes sanguinea</name>
    <dbReference type="NCBI Taxonomy" id="158606"/>
    <lineage>
        <taxon>Eukaryota</taxon>
        <taxon>Fungi</taxon>
        <taxon>Dikarya</taxon>
        <taxon>Basidiomycota</taxon>
        <taxon>Agaricomycotina</taxon>
        <taxon>Agaricomycetes</taxon>
        <taxon>Polyporales</taxon>
        <taxon>Polyporaceae</taxon>
        <taxon>Trametes</taxon>
    </lineage>
</organism>
<evidence type="ECO:0000313" key="1">
    <source>
        <dbReference type="EMBL" id="KAJ2989235.1"/>
    </source>
</evidence>
<comment type="caution">
    <text evidence="1">The sequence shown here is derived from an EMBL/GenBank/DDBJ whole genome shotgun (WGS) entry which is preliminary data.</text>
</comment>
<protein>
    <submittedName>
        <fullName evidence="1">Uncharacterized protein</fullName>
    </submittedName>
</protein>
<reference evidence="1" key="1">
    <citation type="submission" date="2022-08" db="EMBL/GenBank/DDBJ databases">
        <title>Genome Sequence of Pycnoporus sanguineus.</title>
        <authorList>
            <person name="Buettner E."/>
        </authorList>
    </citation>
    <scope>NUCLEOTIDE SEQUENCE</scope>
    <source>
        <strain evidence="1">CG-C14</strain>
    </source>
</reference>
<gene>
    <name evidence="1" type="ORF">NUW54_g8850</name>
</gene>
<accession>A0ACC1PC11</accession>
<dbReference type="EMBL" id="JANSHE010002829">
    <property type="protein sequence ID" value="KAJ2989235.1"/>
    <property type="molecule type" value="Genomic_DNA"/>
</dbReference>
<sequence>MTTSAPSTGWLRSNPRVSTLFSVLMAVGVASTAYGVYQFYSTFTMWPPEVRGDLRAGIKAKHQGDHDLSARYLQRAWGHRADAPRQEAQKVHADTRQKTPQAERSGRARARPRQCSAAAGRGRTSAGRRCRLLSTAYSNAGDGLSAAEQREQQHYHRRLQQARAELISKRHRWPRSARGRRTVVEDFLQGIGLSADLASMLRGVGVSDRARMRALGGLPDAELDKLDRCLARAGLDDAARILVRCGLRKCAAA</sequence>
<proteinExistence type="predicted"/>
<evidence type="ECO:0000313" key="2">
    <source>
        <dbReference type="Proteomes" id="UP001144978"/>
    </source>
</evidence>
<keyword evidence="2" id="KW-1185">Reference proteome</keyword>